<keyword evidence="21 32" id="KW-1164">Virus endocytosis by host</keyword>
<accession>C7G277</accession>
<organismHost>
    <name type="scientific">Homo sapiens</name>
    <name type="common">Human</name>
    <dbReference type="NCBI Taxonomy" id="9606"/>
</organismHost>
<keyword evidence="27 32" id="KW-1015">Disulfide bond</keyword>
<name>C7G277_HV1</name>
<keyword evidence="24 32" id="KW-0175">Coiled coil</keyword>
<keyword evidence="15 32" id="KW-0053">Apoptosis</keyword>
<evidence type="ECO:0000256" key="29">
    <source>
        <dbReference type="ARBA" id="ARBA00023280"/>
    </source>
</evidence>
<dbReference type="InterPro" id="IPR036377">
    <property type="entry name" value="Gp120_core_sf"/>
</dbReference>
<feature type="disulfide bond" evidence="32">
    <location>
        <begin position="51"/>
        <end position="71"/>
    </location>
</feature>
<feature type="chain" id="PRO_5042638681" description="Transmembrane protein gp41" evidence="32">
    <location>
        <begin position="489"/>
        <end position="832"/>
    </location>
</feature>
<proteinExistence type="inferred from homology"/>
<comment type="PTM">
    <text evidence="32">Palmitoylation of the transmembrane protein and of Env polyprotein (prior to its proteolytic cleavage) is essential for their association with host cell membrane lipid rafts. Palmitoylation is therefore required for envelope trafficking to classical lipid rafts, but not for viral replication.</text>
</comment>
<evidence type="ECO:0000256" key="30">
    <source>
        <dbReference type="ARBA" id="ARBA00023288"/>
    </source>
</evidence>
<dbReference type="Gene3D" id="1.10.287.210">
    <property type="match status" value="1"/>
</dbReference>
<comment type="miscellaneous">
    <text evidence="32">HIV-1 lineages are divided in three main groups, M (for Major), O (for Outlier), and N (for New, or Non-M, Non-O). The vast majority of strains found worldwide belong to the group M. Group O seems to be endemic to and largely confined to Cameroon and neighboring countries in West Central Africa, where these viruses represent a small minority of HIV-1 strains. The group N is represented by a limited number of isolates from Cameroonian persons. The group M is further subdivided in 9 clades or subtypes (A to D, F to H, J and K).</text>
</comment>
<feature type="domain" description="Human immunodeficiency virus 1 envelope glycoprotein Gp120" evidence="35">
    <location>
        <begin position="140"/>
        <end position="488"/>
    </location>
</feature>
<feature type="coiled-coil region" evidence="32">
    <location>
        <begin position="609"/>
        <end position="643"/>
    </location>
</feature>
<evidence type="ECO:0000256" key="5">
    <source>
        <dbReference type="ARBA" id="ARBA00004578"/>
    </source>
</evidence>
<evidence type="ECO:0000256" key="33">
    <source>
        <dbReference type="RuleBase" id="RU363095"/>
    </source>
</evidence>
<dbReference type="Pfam" id="PF00516">
    <property type="entry name" value="GP120"/>
    <property type="match status" value="2"/>
</dbReference>
<evidence type="ECO:0000256" key="7">
    <source>
        <dbReference type="ARBA" id="ARBA00022506"/>
    </source>
</evidence>
<evidence type="ECO:0000256" key="25">
    <source>
        <dbReference type="ARBA" id="ARBA00023136"/>
    </source>
</evidence>
<keyword evidence="26 32" id="KW-0564">Palmitate</keyword>
<keyword evidence="28 32" id="KW-0325">Glycoprotein</keyword>
<evidence type="ECO:0000256" key="20">
    <source>
        <dbReference type="ARBA" id="ARBA00022879"/>
    </source>
</evidence>
<protein>
    <recommendedName>
        <fullName evidence="32">Envelope glycoprotein gp160</fullName>
    </recommendedName>
    <alternativeName>
        <fullName evidence="32">Env polyprotein</fullName>
    </alternativeName>
    <component>
        <recommendedName>
            <fullName evidence="32">Surface protein gp120</fullName>
            <shortName evidence="32">SU</shortName>
        </recommendedName>
        <alternativeName>
            <fullName evidence="32">Glycoprotein 120</fullName>
            <shortName evidence="32">gp120</shortName>
        </alternativeName>
    </component>
    <component>
        <recommendedName>
            <fullName evidence="32">Transmembrane protein gp41</fullName>
            <shortName evidence="32">TM</shortName>
        </recommendedName>
        <alternativeName>
            <fullName evidence="32">Glycoprotein 41</fullName>
            <shortName evidence="32">gp41</shortName>
        </alternativeName>
    </component>
</protein>
<keyword evidence="20 32" id="KW-0261">Viral envelope protein</keyword>
<evidence type="ECO:0000256" key="19">
    <source>
        <dbReference type="ARBA" id="ARBA00022870"/>
    </source>
</evidence>
<dbReference type="GO" id="GO:0005198">
    <property type="term" value="F:structural molecule activity"/>
    <property type="evidence" value="ECO:0007669"/>
    <property type="project" value="UniProtKB-UniRule"/>
</dbReference>
<feature type="topological domain" description="Cytoplasmic" evidence="32">
    <location>
        <begin position="682"/>
        <end position="832"/>
    </location>
</feature>
<feature type="short sequence motif" description="YXXL motif; contains endocytosis signal" evidence="32">
    <location>
        <begin position="688"/>
        <end position="691"/>
    </location>
</feature>
<comment type="miscellaneous">
    <text evidence="32">Inhibitors targeting HIV-1 viral envelope proteins are used as antiretroviral drugs. Attachment of virions to the cell surface via non-specific interactions and CD4 binding can be blocked by inhibitors that include cyanovirin-N, cyclotriazadisulfonamide analogs, PRO 2000, TNX 355 and PRO 542. In addition, BMS 806 can block CD4-induced conformational changes. Env interactions with the coreceptor molecules can be targeted by CCR5 antagonists including SCH-D, maraviroc (UK 427857) and aplaviroc (GW 873140), and the CXCR4 antagonist AMD 070. Fusion of viral and cellular membranes can be inhibited by peptides such as enfuvirtide and tifuvirtide (T 1249). Resistance to inhibitors associated with mutations in Env are observed. Most of the time, single mutations confer only a modest reduction in drug susceptibility. Combination of several mutations is usually required to develop a high-level drug resistance.</text>
</comment>
<evidence type="ECO:0000256" key="23">
    <source>
        <dbReference type="ARBA" id="ARBA00023046"/>
    </source>
</evidence>
<dbReference type="GO" id="GO:0039654">
    <property type="term" value="P:fusion of virus membrane with host endosome membrane"/>
    <property type="evidence" value="ECO:0007669"/>
    <property type="project" value="UniProtKB-UniRule"/>
</dbReference>
<keyword evidence="10 32" id="KW-1165">Clathrin-mediated endocytosis of virus by host</keyword>
<keyword evidence="8 32" id="KW-1170">Fusion of virus membrane with host endosomal membrane</keyword>
<evidence type="ECO:0000256" key="11">
    <source>
        <dbReference type="ARBA" id="ARBA00022581"/>
    </source>
</evidence>
<keyword evidence="22 32" id="KW-1133">Transmembrane helix</keyword>
<evidence type="ECO:0000256" key="2">
    <source>
        <dbReference type="ARBA" id="ARBA00004433"/>
    </source>
</evidence>
<evidence type="ECO:0000313" key="38">
    <source>
        <dbReference type="Proteomes" id="UP000129699"/>
    </source>
</evidence>
<dbReference type="EMBL" id="AB485643">
    <property type="protein sequence ID" value="BAH97458.1"/>
    <property type="molecule type" value="Genomic_DNA"/>
</dbReference>
<feature type="disulfide bond" evidence="32">
    <location>
        <begin position="574"/>
        <end position="580"/>
    </location>
</feature>
<organism evidence="37 38">
    <name type="scientific">Human immunodeficiency virus type 1</name>
    <name type="common">HIV-1</name>
    <dbReference type="NCBI Taxonomy" id="11676"/>
    <lineage>
        <taxon>Viruses</taxon>
        <taxon>Riboviria</taxon>
        <taxon>Pararnavirae</taxon>
        <taxon>Artverviricota</taxon>
        <taxon>Revtraviricetes</taxon>
        <taxon>Ortervirales</taxon>
        <taxon>Retroviridae</taxon>
        <taxon>Orthoretrovirinae</taxon>
        <taxon>Lentivirus</taxon>
        <taxon>Lentivirus humimdef1</taxon>
    </lineage>
</organism>
<feature type="region of interest" description="CD4-binding loop" evidence="32">
    <location>
        <begin position="353"/>
        <end position="363"/>
    </location>
</feature>
<dbReference type="Pfam" id="PF00517">
    <property type="entry name" value="GP41"/>
    <property type="match status" value="1"/>
</dbReference>
<dbReference type="Proteomes" id="UP000129699">
    <property type="component" value="Genome"/>
</dbReference>
<dbReference type="GO" id="GO:0052031">
    <property type="term" value="P:symbiont-mediated perturbation of host defense response"/>
    <property type="evidence" value="ECO:0007669"/>
    <property type="project" value="UniProtKB-UniRule"/>
</dbReference>
<dbReference type="GO" id="GO:0019031">
    <property type="term" value="C:viral envelope"/>
    <property type="evidence" value="ECO:0007669"/>
    <property type="project" value="UniProtKB-KW"/>
</dbReference>
<dbReference type="GO" id="GO:0055036">
    <property type="term" value="C:virion membrane"/>
    <property type="evidence" value="ECO:0007669"/>
    <property type="project" value="UniProtKB-SubCell"/>
</dbReference>
<keyword evidence="31 32" id="KW-1160">Virus entry into host cell</keyword>
<dbReference type="HAMAP" id="MF_04083">
    <property type="entry name" value="HIV_ENV"/>
    <property type="match status" value="1"/>
</dbReference>
<keyword evidence="18 32" id="KW-0946">Virion</keyword>
<evidence type="ECO:0000313" key="39">
    <source>
        <dbReference type="Proteomes" id="UP000181131"/>
    </source>
</evidence>
<dbReference type="SUPFAM" id="SSF58069">
    <property type="entry name" value="Virus ectodomain"/>
    <property type="match status" value="1"/>
</dbReference>
<comment type="subcellular location">
    <subcellularLocation>
        <location evidence="3">Host cell membrane</location>
        <topology evidence="3">Peripheral membrane protein</topology>
    </subcellularLocation>
    <subcellularLocation>
        <location evidence="1">Host cell membrane</location>
        <topology evidence="1">Single-pass type I membrane protein</topology>
    </subcellularLocation>
    <subcellularLocation>
        <location evidence="2">Host endosome membrane</location>
        <topology evidence="2">Peripheral membrane protein</topology>
    </subcellularLocation>
    <subcellularLocation>
        <location evidence="5">Host endosome membrane</location>
        <topology evidence="5">Single-pass type I membrane protein</topology>
    </subcellularLocation>
    <subcellularLocation>
        <location evidence="6">Virion membrane</location>
        <topology evidence="6">Peripheral membrane protein</topology>
    </subcellularLocation>
    <subcellularLocation>
        <location evidence="4">Virion membrane</location>
        <topology evidence="4">Single-pass type I membrane protein</topology>
    </subcellularLocation>
</comment>
<dbReference type="SUPFAM" id="SSF56502">
    <property type="entry name" value="gp120 core"/>
    <property type="match status" value="2"/>
</dbReference>
<comment type="function">
    <text evidence="32">Envelope glycoprotein gp160: Oligomerizes in the host endoplasmic reticulum into predominantly trimers. In a second time, gp160 transits in the host Golgi, where glycosylation is completed. The precursor is then proteolytically cleaved in the trans-Golgi and thereby activated by cellular furin or furin-like proteases to produce gp120 and gp41.</text>
</comment>
<dbReference type="FunFam" id="1.20.5.490:FF:000001">
    <property type="entry name" value="Envelope glycoprotein gp160"/>
    <property type="match status" value="1"/>
</dbReference>
<dbReference type="FunFam" id="1.10.287.210:FF:000001">
    <property type="entry name" value="Envelope glycoprotein gp160"/>
    <property type="match status" value="1"/>
</dbReference>
<evidence type="ECO:0000256" key="27">
    <source>
        <dbReference type="ARBA" id="ARBA00023157"/>
    </source>
</evidence>
<feature type="lipid moiety-binding region" description="S-palmitoyl cysteine; by host" evidence="32">
    <location>
        <position position="740"/>
    </location>
</feature>
<keyword evidence="14 32" id="KW-0812">Transmembrane</keyword>
<feature type="region of interest" description="MPER; binding to GalCer" evidence="32">
    <location>
        <begin position="638"/>
        <end position="659"/>
    </location>
</feature>
<keyword evidence="11 32" id="KW-0945">Host-virus interaction</keyword>
<evidence type="ECO:0000256" key="28">
    <source>
        <dbReference type="ARBA" id="ARBA00023180"/>
    </source>
</evidence>
<dbReference type="GO" id="GO:0016020">
    <property type="term" value="C:membrane"/>
    <property type="evidence" value="ECO:0007669"/>
    <property type="project" value="UniProtKB-UniRule"/>
</dbReference>
<dbReference type="GO" id="GO:0019082">
    <property type="term" value="P:viral protein processing"/>
    <property type="evidence" value="ECO:0007669"/>
    <property type="project" value="UniProtKB-UniRule"/>
</dbReference>
<dbReference type="GO" id="GO:1903908">
    <property type="term" value="P:positive regulation of plasma membrane raft polarization"/>
    <property type="evidence" value="ECO:0007669"/>
    <property type="project" value="UniProtKB-UniRule"/>
</dbReference>
<evidence type="ECO:0000256" key="21">
    <source>
        <dbReference type="ARBA" id="ARBA00022890"/>
    </source>
</evidence>
<keyword evidence="19 32" id="KW-1043">Host membrane</keyword>
<comment type="domain">
    <text evidence="32">The CD4-binding region is targeted by the antibody b12.</text>
</comment>
<dbReference type="FunFam" id="2.170.40.20:FF:000003">
    <property type="entry name" value="Envelope glycoprotein gp160"/>
    <property type="match status" value="1"/>
</dbReference>
<sequence>MKVMGTQRNWPRWWVWGILGFWMLLICNGNLWVTVYYGVPVWKDANPPLFCASDAKAYKVEMHNVWATHACVPTDPSPQELVLENVTENFNMWKNGMVDQMHQDIISLWDQSLKPCVKLTPLCVTLHCSNVQSNATYENGTKEEMKNCSFNITTELRDKRQKAYALFYRLDIVPLNGNNSEYRLINCNTSAITQACPKVSFDPIPIHYCAPAGYAILKCRDKNFNGTGPCNNVSTVQCTHGIKPVVSTQLLLNGSLAEDDIIIRSENLTNNAKIIIVQLNESVAINCTRPNNNTRESIRIGPGQTFYATGDIIGDIRQAHCNISRKEWNETLRKVREKLKTLFRTANITFQPSSGGDLEITTHSFNCGGEFFYCNTSDLFNNQSITNENITLQCRIKQIINMWQEVGRAMYAPPIKGIITCKSNVTGLLLTRDGGTNTTTEGEIFRPGGGDMRDNWRSELYKYKVVEIKPVGIAPTKARRRVVGREKRAALGAMFLGFLGAAGSTMGAVSITLTVQARQLLSGIVQQQSNLLRAIEAQQHLLQLTVWGIKQLQTRVLAIERYLKDQQLLGIWGCSGKLICTTNVPWNASWSNRSQKEIWDNMTWIQWEREINNYTGLIYGLLEDSQSQQEKNEQDLLALDKWQNLWNWFSITKWLWYIKIFIMIVGGLIGLRIIFAVLSIVNRVRQGYSPLSFQTLTPNPRGPDRPGGIEEEGGEQDRDRSIRLVSGFLALAWDDLRSLCLFSYRRLRDLILIAARAVELLRQRGWETLKYLGSLVQYWGLELKKSAISLLNTTAITVAEGTDRIIKFIQGLWRAICNIPRRIRQGFEAALQ</sequence>
<evidence type="ECO:0000259" key="35">
    <source>
        <dbReference type="Pfam" id="PF00516"/>
    </source>
</evidence>
<evidence type="ECO:0000256" key="4">
    <source>
        <dbReference type="ARBA" id="ARBA00004563"/>
    </source>
</evidence>
<evidence type="ECO:0000256" key="1">
    <source>
        <dbReference type="ARBA" id="ARBA00004402"/>
    </source>
</evidence>
<dbReference type="GO" id="GO:0075512">
    <property type="term" value="P:clathrin-dependent endocytosis of virus by host cell"/>
    <property type="evidence" value="ECO:0007669"/>
    <property type="project" value="UniProtKB-UniRule"/>
</dbReference>
<keyword evidence="12 32" id="KW-1162">Viral penetration into host cytoplasm</keyword>
<evidence type="ECO:0000256" key="34">
    <source>
        <dbReference type="SAM" id="MobiDB-lite"/>
    </source>
</evidence>
<dbReference type="GO" id="GO:0020002">
    <property type="term" value="C:host cell plasma membrane"/>
    <property type="evidence" value="ECO:0007669"/>
    <property type="project" value="UniProtKB-SubCell"/>
</dbReference>
<feature type="domain" description="Human immunodeficiency virus 1 envelope glycoprotein Gp120" evidence="35">
    <location>
        <begin position="31"/>
        <end position="139"/>
    </location>
</feature>
<evidence type="ECO:0000256" key="32">
    <source>
        <dbReference type="HAMAP-Rule" id="MF_04083"/>
    </source>
</evidence>
<comment type="domain">
    <text evidence="32 33">The 17 amino acids long immunosuppressive region is present in many retroviral envelope proteins. Synthetic peptides derived from this relatively conserved sequence inhibit immune function in vitro and in vivo.</text>
</comment>
<reference evidence="38 39" key="1">
    <citation type="submission" date="2009-02" db="EMBL/GenBank/DDBJ databases">
        <title>A comprehensive panel of infectious molecular clones derived from HIV isolates of BBI subtype infectivity panel.</title>
        <authorList>
            <person name="Takekawa N."/>
            <person name="Takeda S."/>
            <person name="Uchiyama C."/>
            <person name="Tatsumi M."/>
        </authorList>
    </citation>
    <scope>NUCLEOTIDE SEQUENCE [LARGE SCALE GENOMIC DNA]</scope>
    <source>
        <strain evidence="37">DJ259</strain>
    </source>
</reference>
<comment type="function">
    <text evidence="32">Transmembrane protein gp41: Acts as a class I viral fusion protein. Under the current model, the protein has at least 3 conformational states: pre-fusion native state, pre-hairpin intermediate state, and post-fusion hairpin state. During fusion of viral and target intracellular membranes, the coiled coil regions (heptad repeats) assume a trimer-of-hairpins structure, positioning the fusion peptide in close proximity to the C-terminal region of the ectodomain. The formation of this structure appears to drive apposition and subsequent fusion of viral and target cell membranes. Complete fusion occurs in host cell endosomes and is dynamin-dependent, however some lipid transfer might occur at the plasma membrane. The virus undergoes clathrin-dependent internalization long before endosomal fusion, thus minimizing the surface exposure of conserved viral epitopes during fusion and reducing the efficacy of inhibitors targeting these epitopes. Membranes fusion leads to delivery of the nucleocapsid into the cytoplasm.</text>
</comment>
<keyword evidence="13 32" id="KW-0165">Cleavage on pair of basic residues</keyword>
<comment type="caution">
    <text evidence="32 33">Lacks conserved residue(s) required for the propagation of feature annotation.</text>
</comment>
<evidence type="ECO:0000256" key="10">
    <source>
        <dbReference type="ARBA" id="ARBA00022570"/>
    </source>
</evidence>
<comment type="domain">
    <text evidence="32">The membrane proximal external region (MPER) present in gp41 is a tryptophan-rich region recognized by the antibodies 2F5, Z13, and 4E10. MPER seems to play a role in fusion.</text>
</comment>
<evidence type="ECO:0000256" key="8">
    <source>
        <dbReference type="ARBA" id="ARBA00022510"/>
    </source>
</evidence>
<evidence type="ECO:0000256" key="6">
    <source>
        <dbReference type="ARBA" id="ARBA00004650"/>
    </source>
</evidence>
<evidence type="ECO:0000256" key="24">
    <source>
        <dbReference type="ARBA" id="ARBA00023054"/>
    </source>
</evidence>
<evidence type="ECO:0000256" key="13">
    <source>
        <dbReference type="ARBA" id="ARBA00022685"/>
    </source>
</evidence>
<evidence type="ECO:0000256" key="18">
    <source>
        <dbReference type="ARBA" id="ARBA00022844"/>
    </source>
</evidence>
<feature type="disulfide bond" evidence="32">
    <location>
        <begin position="209"/>
        <end position="238"/>
    </location>
</feature>
<evidence type="ECO:0000256" key="31">
    <source>
        <dbReference type="ARBA" id="ARBA00023296"/>
    </source>
</evidence>
<evidence type="ECO:0000256" key="12">
    <source>
        <dbReference type="ARBA" id="ARBA00022595"/>
    </source>
</evidence>
<feature type="chain" id="PRO_5042638683" description="Envelope glycoprotein gp160" evidence="32">
    <location>
        <begin position="30"/>
        <end position="832"/>
    </location>
</feature>
<evidence type="ECO:0000256" key="16">
    <source>
        <dbReference type="ARBA" id="ARBA00022729"/>
    </source>
</evidence>
<comment type="subcellular location">
    <molecule>Transmembrane protein gp41</molecule>
    <subcellularLocation>
        <location evidence="32">Virion membrane</location>
        <topology evidence="32">Single-pass type I membrane protein</topology>
    </subcellularLocation>
    <subcellularLocation>
        <location evidence="32">Host cell membrane</location>
        <topology evidence="32">Single-pass type I membrane protein</topology>
    </subcellularLocation>
    <subcellularLocation>
        <location evidence="32">Host endosome membrane</location>
        <topology evidence="32">Single-pass type I membrane protein</topology>
    </subcellularLocation>
    <text evidence="32">It is probably concentrated at the site of budding and incorporated into the virions possibly by contacts between the cytoplasmic tail of Env and the N-terminus of Gag.</text>
</comment>
<comment type="domain">
    <text evidence="32">Some of the most genetically diverse regions of the viral genome are present in Env. They are called variable regions 1 through 5 (V1 through V5). Coreceptor usage of gp120 is determined mainly by the primary structure of the third variable region (V3) in the outer domain of gp120. The sequence of V3 determines which coreceptor, CCR5 and/or CXCR4 (corresponding to R5/macrophage, X4/T cell and R5X4/T cell and macrophage tropism), is used to trigger the fusion potential of the Env complex, and hence which cells the virus can infect. Binding to CCR5 involves a region adjacent in addition to V3.</text>
</comment>
<evidence type="ECO:0000256" key="15">
    <source>
        <dbReference type="ARBA" id="ARBA00022703"/>
    </source>
</evidence>
<dbReference type="GO" id="GO:0044175">
    <property type="term" value="C:host cell endosome membrane"/>
    <property type="evidence" value="ECO:0007669"/>
    <property type="project" value="UniProtKB-SubCell"/>
</dbReference>
<evidence type="ECO:0000256" key="3">
    <source>
        <dbReference type="ARBA" id="ARBA00004505"/>
    </source>
</evidence>
<dbReference type="EMBL" id="AB485644">
    <property type="protein sequence ID" value="BAH97467.1"/>
    <property type="molecule type" value="Genomic_DNA"/>
</dbReference>
<feature type="region of interest" description="Immunosuppression" evidence="32">
    <location>
        <begin position="550"/>
        <end position="568"/>
    </location>
</feature>
<comment type="PTM">
    <text evidence="32">Highly glycosylated by host. The high number of glycan on the protein is reffered to as 'glycan shield' because it contributes to hide protein sequence from adaptive immune system.</text>
</comment>
<keyword evidence="9 32" id="KW-1032">Host cell membrane</keyword>
<dbReference type="Gene3D" id="2.170.40.20">
    <property type="entry name" value="Human immunodeficiency virus 1, Gp160, envelope glycoprotein"/>
    <property type="match status" value="2"/>
</dbReference>
<feature type="region of interest" description="Disordered" evidence="34">
    <location>
        <begin position="694"/>
        <end position="718"/>
    </location>
</feature>
<evidence type="ECO:0000256" key="17">
    <source>
        <dbReference type="ARBA" id="ARBA00022804"/>
    </source>
</evidence>
<feature type="disulfide bond" evidence="32">
    <location>
        <begin position="219"/>
        <end position="230"/>
    </location>
</feature>
<dbReference type="Gene3D" id="1.20.5.490">
    <property type="entry name" value="Single helix bin"/>
    <property type="match status" value="1"/>
</dbReference>
<dbReference type="CDD" id="cd09909">
    <property type="entry name" value="HIV-1-like_HR1-HR2"/>
    <property type="match status" value="1"/>
</dbReference>
<comment type="similarity">
    <text evidence="32">Belongs to the HIV-1 env protein family.</text>
</comment>
<dbReference type="GO" id="GO:0019064">
    <property type="term" value="P:fusion of virus membrane with host plasma membrane"/>
    <property type="evidence" value="ECO:0007669"/>
    <property type="project" value="UniProtKB-UniRule"/>
</dbReference>
<dbReference type="GO" id="GO:1903911">
    <property type="term" value="P:positive regulation of receptor clustering"/>
    <property type="evidence" value="ECO:0007669"/>
    <property type="project" value="UniProtKB-UniRule"/>
</dbReference>
<gene>
    <name evidence="32 37" type="primary">env</name>
</gene>
<comment type="subcellular location">
    <molecule>Surface protein gp120</molecule>
    <subcellularLocation>
        <location evidence="32">Virion membrane</location>
        <topology evidence="32">Peripheral membrane protein</topology>
    </subcellularLocation>
    <subcellularLocation>
        <location evidence="32">Host cell membrane</location>
        <topology evidence="32">Peripheral membrane protein</topology>
    </subcellularLocation>
    <subcellularLocation>
        <location evidence="32">Host endosome membrane</location>
        <topology evidence="32">Single-pass type I membrane protein</topology>
    </subcellularLocation>
    <text evidence="32">The surface protein is not anchored to the viral envelope, but associates with the extravirion surface through its binding to TM. It is probably concentrated at the site of budding and incorporated into the virions possibly by contacts between the cytoplasmic tail of Env and the N-terminus of Gag.</text>
</comment>
<evidence type="ECO:0000256" key="22">
    <source>
        <dbReference type="ARBA" id="ARBA00022989"/>
    </source>
</evidence>
<keyword evidence="30 32" id="KW-0449">Lipoprotein</keyword>
<keyword evidence="17 32" id="KW-1161">Viral attachment to host cell</keyword>
<keyword evidence="7 32" id="KW-1168">Fusion of virus membrane with host membrane</keyword>
<keyword evidence="25 32" id="KW-0472">Membrane</keyword>
<dbReference type="InterPro" id="IPR000777">
    <property type="entry name" value="HIV1_Gp120"/>
</dbReference>
<keyword evidence="29 32" id="KW-0899">Viral immunoevasion</keyword>
<evidence type="ECO:0000256" key="9">
    <source>
        <dbReference type="ARBA" id="ARBA00022511"/>
    </source>
</evidence>
<feature type="transmembrane region" description="Helical" evidence="33">
    <location>
        <begin position="489"/>
        <end position="513"/>
    </location>
</feature>
<comment type="domain">
    <text evidence="32">The YXXL motif is involved in determining the exact site of viral release at the surface of infected mononuclear cells and promotes endocytosis. YXXL and di-leucine endocytosis motifs interact directly or indirectly with the clathrin adapter complexes, opperate independently, and their activities are not additive.</text>
</comment>
<feature type="domain" description="Retroviral envelope protein GP41-like" evidence="36">
    <location>
        <begin position="506"/>
        <end position="696"/>
    </location>
</feature>
<evidence type="ECO:0000256" key="26">
    <source>
        <dbReference type="ARBA" id="ARBA00023139"/>
    </source>
</evidence>
<dbReference type="GO" id="GO:0019062">
    <property type="term" value="P:virion attachment to host cell"/>
    <property type="evidence" value="ECO:0007669"/>
    <property type="project" value="UniProtKB-UniRule"/>
</dbReference>
<dbReference type="InterPro" id="IPR037527">
    <property type="entry name" value="Gp160"/>
</dbReference>
<feature type="site" description="Cleavage; by host furin" evidence="32">
    <location>
        <begin position="488"/>
        <end position="489"/>
    </location>
</feature>
<dbReference type="FunFam" id="2.170.40.20:FF:000004">
    <property type="entry name" value="Envelope glycoprotein gp160"/>
    <property type="match status" value="1"/>
</dbReference>
<keyword evidence="23 32" id="KW-1039">Host endosome</keyword>
<feature type="region of interest" description="V2" evidence="32">
    <location>
        <begin position="148"/>
        <end position="187"/>
    </location>
</feature>
<comment type="PTM">
    <text evidence="32">Specific enzymatic cleavages in vivo yield mature proteins. Envelope glycoproteins are synthesized as a inactive precursor that is heavily N-glycosylated and processed likely by host cell furin in the Golgi to yield the mature SU and TM proteins. The cleavage site between SU and TM requires the minimal sequence [KR]-X-[KR]-R. About 2 of the 9 disulfide bonds of gp41 are reduced by P4HB/PDI, following binding to CD4 receptor.</text>
</comment>
<evidence type="ECO:0000313" key="37">
    <source>
        <dbReference type="EMBL" id="BAH97458.1"/>
    </source>
</evidence>
<evidence type="ECO:0000259" key="36">
    <source>
        <dbReference type="Pfam" id="PF00517"/>
    </source>
</evidence>
<dbReference type="Proteomes" id="UP000181131">
    <property type="component" value="Genome"/>
</dbReference>
<comment type="subunit">
    <text evidence="32">The mature envelope protein (Env) consists of a homotrimer of non-covalently associated gp120-gp41 heterodimers. The resulting complex protrudes from the virus surface as a spike. There seems to be as few as 10 spikes on the average virion. Surface protein gp120 interacts with host CD4, CCR5 and CXCR4. Gp120 also interacts with the C-type lectins CD209/DC-SIGN and CLEC4M/DC-SIGNR (collectively referred to as DC-SIGN(R)). Gp120 and gp41 interact with GalCer. Gp120 interacts with host ITGA4/ITGB7 complex; on CD4+ T-cells, this interaction results in rapid activation of integrin ITGAL/LFA-1, which facilitates efficient cell-to-cell spreading of HIV-1. Gp120 interacts with cell-associated heparan sulfate; this interaction increases virus infectivity on permissive cells and may be involved in infection of CD4- cells.</text>
</comment>
<evidence type="ECO:0000256" key="14">
    <source>
        <dbReference type="ARBA" id="ARBA00022692"/>
    </source>
</evidence>
<feature type="transmembrane region" description="Helical" evidence="33">
    <location>
        <begin position="13"/>
        <end position="39"/>
    </location>
</feature>
<dbReference type="InterPro" id="IPR000328">
    <property type="entry name" value="GP41-like"/>
</dbReference>
<comment type="function">
    <text evidence="32">Surface protein gp120: Attaches the virus to the host lymphoid cell by binding to the primary receptor CD4. This interaction induces a structural rearrangement creating a high affinity binding site for a chemokine coreceptor like CXCR4 and/or CCR5. Acts as a ligand for CD209/DC-SIGN and CLEC4M/DC-SIGNR, which are respectively found on dendritic cells (DCs), and on endothelial cells of liver sinusoids and lymph node sinuses. These interactions allow capture of viral particles at mucosal surfaces by these cells and subsequent transmission to permissive cells. HIV subverts the migration properties of dendritic cells to gain access to CD4+ T-cells in lymph nodes. Virus transmission to permissive T-cells occurs either in trans (without DCs infection, through viral capture and transmission), or in cis (following DCs productive infection, through the usual CD4-gp120 interaction), thereby inducing a robust infection. In trans infection, bound virions remain infectious over days and it is proposed that they are not degraded, but protected in non-lysosomal acidic organelles within the DCs close to the cell membrane thus contributing to the viral infectious potential during DCs' migration from the periphery to the lymphoid tissues. On arrival at lymphoid tissues, intact virions recycle back to DCs' cell surface allowing virus transmission to CD4+ T-cells.</text>
</comment>
<feature type="transmembrane region" description="Helical" evidence="33">
    <location>
        <begin position="654"/>
        <end position="681"/>
    </location>
</feature>
<keyword evidence="16 32" id="KW-0732">Signal</keyword>